<gene>
    <name evidence="2" type="ORF">GBG19_05850</name>
</gene>
<keyword evidence="1" id="KW-0472">Membrane</keyword>
<dbReference type="EMBL" id="WFKK01000012">
    <property type="protein sequence ID" value="KAB7889579.1"/>
    <property type="molecule type" value="Genomic_DNA"/>
</dbReference>
<sequence length="400" mass="47285">MKKGQYGARQNKIFDIEKFDSIRLINTIGIEDEVLKESVNKFDNLYRTLNFSVKAGGLDDLVLTLNQDNVENYLSKFISDLKEILDKKTFTFLSHHEQVFTFDNDYKLVKYDFNEEEKKFLKKEFAEDYLAVIEDIILVFSAVLLTFRYVIELQNTNKEFVGKFDSQLIETREFLKSMSSFLIYDDFTEENDIESVLLDLIPFFQNVIGDFGTFLYKYQIKPIEKNLKQVVKNYKKTMDSSEKIESREEIQSEFNINLTDYYRVAVLQDYFPTSKLEVRSESKQKRNEIAYKEFLVSILDESSNIFKELRKFNSEEKIKIIKLADESCDDLLKNGVEKFGYEIAFQKYVERAKMTKRLLYICFADEDIDVSNIAKDTFKEMLIRTSEVMTEDEMRENGMI</sequence>
<keyword evidence="1" id="KW-0812">Transmembrane</keyword>
<comment type="caution">
    <text evidence="2">The sequence shown here is derived from an EMBL/GenBank/DDBJ whole genome shotgun (WGS) entry which is preliminary data.</text>
</comment>
<accession>A0A6L4WTH5</accession>
<dbReference type="AlphaFoldDB" id="A0A6L4WTH5"/>
<organism evidence="2 3">
    <name type="scientific">Poseidonibacter ostreae</name>
    <dbReference type="NCBI Taxonomy" id="2654171"/>
    <lineage>
        <taxon>Bacteria</taxon>
        <taxon>Pseudomonadati</taxon>
        <taxon>Campylobacterota</taxon>
        <taxon>Epsilonproteobacteria</taxon>
        <taxon>Campylobacterales</taxon>
        <taxon>Arcobacteraceae</taxon>
        <taxon>Poseidonibacter</taxon>
    </lineage>
</organism>
<evidence type="ECO:0000313" key="3">
    <source>
        <dbReference type="Proteomes" id="UP000472839"/>
    </source>
</evidence>
<dbReference type="RefSeq" id="WP_152279743.1">
    <property type="nucleotide sequence ID" value="NZ_WFKK01000012.1"/>
</dbReference>
<evidence type="ECO:0000256" key="1">
    <source>
        <dbReference type="SAM" id="Phobius"/>
    </source>
</evidence>
<reference evidence="2 3" key="1">
    <citation type="submission" date="2019-10" db="EMBL/GenBank/DDBJ databases">
        <title>Poseidonibacter ostreae sp. nov., isolated from the gut of the Ostrea denselamellosa.</title>
        <authorList>
            <person name="Choi A."/>
        </authorList>
    </citation>
    <scope>NUCLEOTIDE SEQUENCE [LARGE SCALE GENOMIC DNA]</scope>
    <source>
        <strain evidence="2 3">SJOD-M-33</strain>
    </source>
</reference>
<feature type="transmembrane region" description="Helical" evidence="1">
    <location>
        <begin position="129"/>
        <end position="151"/>
    </location>
</feature>
<protein>
    <submittedName>
        <fullName evidence="2">Uncharacterized protein</fullName>
    </submittedName>
</protein>
<evidence type="ECO:0000313" key="2">
    <source>
        <dbReference type="EMBL" id="KAB7889579.1"/>
    </source>
</evidence>
<keyword evidence="1" id="KW-1133">Transmembrane helix</keyword>
<proteinExistence type="predicted"/>
<dbReference type="Proteomes" id="UP000472839">
    <property type="component" value="Unassembled WGS sequence"/>
</dbReference>
<name>A0A6L4WTH5_9BACT</name>